<name>A0A3N4I1C9_ASCIM</name>
<dbReference type="EMBL" id="ML119719">
    <property type="protein sequence ID" value="RPA77910.1"/>
    <property type="molecule type" value="Genomic_DNA"/>
</dbReference>
<accession>A0A3N4I1C9</accession>
<gene>
    <name evidence="2" type="ORF">BJ508DRAFT_416832</name>
</gene>
<evidence type="ECO:0000313" key="3">
    <source>
        <dbReference type="Proteomes" id="UP000275078"/>
    </source>
</evidence>
<proteinExistence type="predicted"/>
<feature type="compositionally biased region" description="Polar residues" evidence="1">
    <location>
        <begin position="1"/>
        <end position="18"/>
    </location>
</feature>
<keyword evidence="3" id="KW-1185">Reference proteome</keyword>
<evidence type="ECO:0000313" key="2">
    <source>
        <dbReference type="EMBL" id="RPA77910.1"/>
    </source>
</evidence>
<protein>
    <submittedName>
        <fullName evidence="2">Uncharacterized protein</fullName>
    </submittedName>
</protein>
<organism evidence="2 3">
    <name type="scientific">Ascobolus immersus RN42</name>
    <dbReference type="NCBI Taxonomy" id="1160509"/>
    <lineage>
        <taxon>Eukaryota</taxon>
        <taxon>Fungi</taxon>
        <taxon>Dikarya</taxon>
        <taxon>Ascomycota</taxon>
        <taxon>Pezizomycotina</taxon>
        <taxon>Pezizomycetes</taxon>
        <taxon>Pezizales</taxon>
        <taxon>Ascobolaceae</taxon>
        <taxon>Ascobolus</taxon>
    </lineage>
</organism>
<dbReference type="Proteomes" id="UP000275078">
    <property type="component" value="Unassembled WGS sequence"/>
</dbReference>
<sequence>MPGYPSRSNNLADPSNIYSDERPEYADRFGRESEAISAKIEEIKRLEERNKAFKKQLALRQFNELNLVRSGLESAAIKIFYWPNRKKDIPVYLDGRLRQNLINSDKLKTFSRHSHLELDELRAIYSEDLFKELNSASHNFDLKCPRMAEAFFAATESIKNETNKLAVRKLVRFISVSVYNNQYWWDQMEF</sequence>
<evidence type="ECO:0000256" key="1">
    <source>
        <dbReference type="SAM" id="MobiDB-lite"/>
    </source>
</evidence>
<dbReference type="AlphaFoldDB" id="A0A3N4I1C9"/>
<reference evidence="2 3" key="1">
    <citation type="journal article" date="2018" name="Nat. Ecol. Evol.">
        <title>Pezizomycetes genomes reveal the molecular basis of ectomycorrhizal truffle lifestyle.</title>
        <authorList>
            <person name="Murat C."/>
            <person name="Payen T."/>
            <person name="Noel B."/>
            <person name="Kuo A."/>
            <person name="Morin E."/>
            <person name="Chen J."/>
            <person name="Kohler A."/>
            <person name="Krizsan K."/>
            <person name="Balestrini R."/>
            <person name="Da Silva C."/>
            <person name="Montanini B."/>
            <person name="Hainaut M."/>
            <person name="Levati E."/>
            <person name="Barry K.W."/>
            <person name="Belfiori B."/>
            <person name="Cichocki N."/>
            <person name="Clum A."/>
            <person name="Dockter R.B."/>
            <person name="Fauchery L."/>
            <person name="Guy J."/>
            <person name="Iotti M."/>
            <person name="Le Tacon F."/>
            <person name="Lindquist E.A."/>
            <person name="Lipzen A."/>
            <person name="Malagnac F."/>
            <person name="Mello A."/>
            <person name="Molinier V."/>
            <person name="Miyauchi S."/>
            <person name="Poulain J."/>
            <person name="Riccioni C."/>
            <person name="Rubini A."/>
            <person name="Sitrit Y."/>
            <person name="Splivallo R."/>
            <person name="Traeger S."/>
            <person name="Wang M."/>
            <person name="Zifcakova L."/>
            <person name="Wipf D."/>
            <person name="Zambonelli A."/>
            <person name="Paolocci F."/>
            <person name="Nowrousian M."/>
            <person name="Ottonello S."/>
            <person name="Baldrian P."/>
            <person name="Spatafora J.W."/>
            <person name="Henrissat B."/>
            <person name="Nagy L.G."/>
            <person name="Aury J.M."/>
            <person name="Wincker P."/>
            <person name="Grigoriev I.V."/>
            <person name="Bonfante P."/>
            <person name="Martin F.M."/>
        </authorList>
    </citation>
    <scope>NUCLEOTIDE SEQUENCE [LARGE SCALE GENOMIC DNA]</scope>
    <source>
        <strain evidence="2 3">RN42</strain>
    </source>
</reference>
<feature type="region of interest" description="Disordered" evidence="1">
    <location>
        <begin position="1"/>
        <end position="21"/>
    </location>
</feature>